<dbReference type="EMBL" id="BQXS01006667">
    <property type="protein sequence ID" value="GKT21466.1"/>
    <property type="molecule type" value="Genomic_DNA"/>
</dbReference>
<evidence type="ECO:0000313" key="2">
    <source>
        <dbReference type="Proteomes" id="UP001057375"/>
    </source>
</evidence>
<sequence length="113" mass="12967">IKSFKLERFSEGHNKSLILRVVLEGRFKEYEKLQNDRVVRTLEAEVREEAEVLFVEIMTQAVTPLIHKQELVSSSPFAAFIDDMLRDEEGKEALLAYAKKGHFAEMPAEEEAA</sequence>
<dbReference type="Proteomes" id="UP001057375">
    <property type="component" value="Unassembled WGS sequence"/>
</dbReference>
<protein>
    <submittedName>
        <fullName evidence="1">Uncharacterized protein</fullName>
    </submittedName>
</protein>
<reference evidence="1" key="1">
    <citation type="submission" date="2022-03" db="EMBL/GenBank/DDBJ databases">
        <title>Draft genome sequence of Aduncisulcus paluster, a free-living microaerophilic Fornicata.</title>
        <authorList>
            <person name="Yuyama I."/>
            <person name="Kume K."/>
            <person name="Tamura T."/>
            <person name="Inagaki Y."/>
            <person name="Hashimoto T."/>
        </authorList>
    </citation>
    <scope>NUCLEOTIDE SEQUENCE</scope>
    <source>
        <strain evidence="1">NY0171</strain>
    </source>
</reference>
<name>A0ABQ5K2H1_9EUKA</name>
<organism evidence="1 2">
    <name type="scientific">Aduncisulcus paluster</name>
    <dbReference type="NCBI Taxonomy" id="2918883"/>
    <lineage>
        <taxon>Eukaryota</taxon>
        <taxon>Metamonada</taxon>
        <taxon>Carpediemonas-like organisms</taxon>
        <taxon>Aduncisulcus</taxon>
    </lineage>
</organism>
<comment type="caution">
    <text evidence="1">The sequence shown here is derived from an EMBL/GenBank/DDBJ whole genome shotgun (WGS) entry which is preliminary data.</text>
</comment>
<keyword evidence="2" id="KW-1185">Reference proteome</keyword>
<feature type="non-terminal residue" evidence="1">
    <location>
        <position position="113"/>
    </location>
</feature>
<feature type="non-terminal residue" evidence="1">
    <location>
        <position position="1"/>
    </location>
</feature>
<evidence type="ECO:0000313" key="1">
    <source>
        <dbReference type="EMBL" id="GKT21466.1"/>
    </source>
</evidence>
<proteinExistence type="predicted"/>
<gene>
    <name evidence="1" type="ORF">ADUPG1_004460</name>
</gene>
<accession>A0ABQ5K2H1</accession>